<dbReference type="PANTHER" id="PTHR13498:SF3">
    <property type="entry name" value="SPERM-ASSOCIATED ANTIGEN 7"/>
    <property type="match status" value="1"/>
</dbReference>
<proteinExistence type="predicted"/>
<dbReference type="AlphaFoldDB" id="A0AAD8ELF5"/>
<dbReference type="SUPFAM" id="SSF82708">
    <property type="entry name" value="R3H domain"/>
    <property type="match status" value="1"/>
</dbReference>
<dbReference type="InterPro" id="IPR017330">
    <property type="entry name" value="SPAG7"/>
</dbReference>
<feature type="region of interest" description="Disordered" evidence="2">
    <location>
        <begin position="136"/>
        <end position="162"/>
    </location>
</feature>
<dbReference type="SMART" id="SM00393">
    <property type="entry name" value="R3H"/>
    <property type="match status" value="1"/>
</dbReference>
<evidence type="ECO:0000313" key="4">
    <source>
        <dbReference type="EMBL" id="KAJ9594194.1"/>
    </source>
</evidence>
<dbReference type="InterPro" id="IPR036867">
    <property type="entry name" value="R3H_dom_sf"/>
</dbReference>
<dbReference type="Pfam" id="PF01424">
    <property type="entry name" value="R3H"/>
    <property type="match status" value="1"/>
</dbReference>
<evidence type="ECO:0000256" key="1">
    <source>
        <dbReference type="SAM" id="Coils"/>
    </source>
</evidence>
<dbReference type="Gene3D" id="3.30.1370.50">
    <property type="entry name" value="R3H-like domain"/>
    <property type="match status" value="1"/>
</dbReference>
<protein>
    <recommendedName>
        <fullName evidence="3">R3H domain-containing protein</fullName>
    </recommendedName>
</protein>
<feature type="coiled-coil region" evidence="1">
    <location>
        <begin position="29"/>
        <end position="56"/>
    </location>
</feature>
<keyword evidence="5" id="KW-1185">Reference proteome</keyword>
<dbReference type="Proteomes" id="UP001233999">
    <property type="component" value="Unassembled WGS sequence"/>
</dbReference>
<dbReference type="PIRSF" id="PIRSF037943">
    <property type="entry name" value="Sperm-assoc_antigen_PAG7"/>
    <property type="match status" value="1"/>
</dbReference>
<evidence type="ECO:0000259" key="3">
    <source>
        <dbReference type="PROSITE" id="PS51061"/>
    </source>
</evidence>
<reference evidence="4" key="1">
    <citation type="journal article" date="2023" name="IScience">
        <title>Live-bearing cockroach genome reveals convergent evolutionary mechanisms linked to viviparity in insects and beyond.</title>
        <authorList>
            <person name="Fouks B."/>
            <person name="Harrison M.C."/>
            <person name="Mikhailova A.A."/>
            <person name="Marchal E."/>
            <person name="English S."/>
            <person name="Carruthers M."/>
            <person name="Jennings E.C."/>
            <person name="Chiamaka E.L."/>
            <person name="Frigard R.A."/>
            <person name="Pippel M."/>
            <person name="Attardo G.M."/>
            <person name="Benoit J.B."/>
            <person name="Bornberg-Bauer E."/>
            <person name="Tobe S.S."/>
        </authorList>
    </citation>
    <scope>NUCLEOTIDE SEQUENCE</scope>
    <source>
        <strain evidence="4">Stay&amp;Tobe</strain>
    </source>
</reference>
<dbReference type="EMBL" id="JASPKZ010003064">
    <property type="protein sequence ID" value="KAJ9594194.1"/>
    <property type="molecule type" value="Genomic_DNA"/>
</dbReference>
<dbReference type="PROSITE" id="PS51061">
    <property type="entry name" value="R3H"/>
    <property type="match status" value="1"/>
</dbReference>
<evidence type="ECO:0000313" key="5">
    <source>
        <dbReference type="Proteomes" id="UP001233999"/>
    </source>
</evidence>
<dbReference type="InterPro" id="IPR001374">
    <property type="entry name" value="R3H_dom"/>
</dbReference>
<accession>A0AAD8ELF5</accession>
<evidence type="ECO:0000256" key="2">
    <source>
        <dbReference type="SAM" id="MobiDB-lite"/>
    </source>
</evidence>
<feature type="compositionally biased region" description="Basic and acidic residues" evidence="2">
    <location>
        <begin position="136"/>
        <end position="150"/>
    </location>
</feature>
<feature type="domain" description="R3H" evidence="3">
    <location>
        <begin position="44"/>
        <end position="108"/>
    </location>
</feature>
<feature type="region of interest" description="Disordered" evidence="2">
    <location>
        <begin position="174"/>
        <end position="222"/>
    </location>
</feature>
<name>A0AAD8ELF5_DIPPU</name>
<comment type="caution">
    <text evidence="4">The sequence shown here is derived from an EMBL/GenBank/DDBJ whole genome shotgun (WGS) entry which is preliminary data.</text>
</comment>
<reference evidence="4" key="2">
    <citation type="submission" date="2023-05" db="EMBL/GenBank/DDBJ databases">
        <authorList>
            <person name="Fouks B."/>
        </authorList>
    </citation>
    <scope>NUCLEOTIDE SEQUENCE</scope>
    <source>
        <strain evidence="4">Stay&amp;Tobe</strain>
        <tissue evidence="4">Testes</tissue>
    </source>
</reference>
<dbReference type="GO" id="GO:0003676">
    <property type="term" value="F:nucleic acid binding"/>
    <property type="evidence" value="ECO:0007669"/>
    <property type="project" value="UniProtKB-UniRule"/>
</dbReference>
<sequence length="222" mass="26066">MDLLGSILNSMDKPPTISDKQRSLMRKQKEEYLRKQREEKEKLKAFREKMEQGINEFLSDPSKQKKKFEPMEHVHRTIIHDVAEVAGVLAYSIGEEGVDRHVMLFKREFSPCEDELAALRRGEEWDPQKAKELALKREHERKMEEEEAAKKPKNFVPNSNYKDKYEHLIGREAAKEAARKTQTNKQYGFVPSENKKDMRSIEQTLADIQSKKRQKVSHNPTQ</sequence>
<keyword evidence="1" id="KW-0175">Coiled coil</keyword>
<dbReference type="PANTHER" id="PTHR13498">
    <property type="entry name" value="SPERM ASSOCIATED ANTIGEN 7"/>
    <property type="match status" value="1"/>
</dbReference>
<gene>
    <name evidence="4" type="ORF">L9F63_014354</name>
</gene>
<organism evidence="4 5">
    <name type="scientific">Diploptera punctata</name>
    <name type="common">Pacific beetle cockroach</name>
    <dbReference type="NCBI Taxonomy" id="6984"/>
    <lineage>
        <taxon>Eukaryota</taxon>
        <taxon>Metazoa</taxon>
        <taxon>Ecdysozoa</taxon>
        <taxon>Arthropoda</taxon>
        <taxon>Hexapoda</taxon>
        <taxon>Insecta</taxon>
        <taxon>Pterygota</taxon>
        <taxon>Neoptera</taxon>
        <taxon>Polyneoptera</taxon>
        <taxon>Dictyoptera</taxon>
        <taxon>Blattodea</taxon>
        <taxon>Blaberoidea</taxon>
        <taxon>Blaberidae</taxon>
        <taxon>Diplopterinae</taxon>
        <taxon>Diploptera</taxon>
    </lineage>
</organism>
<feature type="region of interest" description="Disordered" evidence="2">
    <location>
        <begin position="1"/>
        <end position="23"/>
    </location>
</feature>